<dbReference type="OrthoDB" id="1848451at2759"/>
<reference evidence="3" key="2">
    <citation type="submission" date="2025-08" db="UniProtKB">
        <authorList>
            <consortium name="RefSeq"/>
        </authorList>
    </citation>
    <scope>IDENTIFICATION</scope>
    <source>
        <tissue evidence="3">Young leaves</tissue>
    </source>
</reference>
<organism evidence="2 3">
    <name type="scientific">Abrus precatorius</name>
    <name type="common">Indian licorice</name>
    <name type="synonym">Glycine abrus</name>
    <dbReference type="NCBI Taxonomy" id="3816"/>
    <lineage>
        <taxon>Eukaryota</taxon>
        <taxon>Viridiplantae</taxon>
        <taxon>Streptophyta</taxon>
        <taxon>Embryophyta</taxon>
        <taxon>Tracheophyta</taxon>
        <taxon>Spermatophyta</taxon>
        <taxon>Magnoliopsida</taxon>
        <taxon>eudicotyledons</taxon>
        <taxon>Gunneridae</taxon>
        <taxon>Pentapetalae</taxon>
        <taxon>rosids</taxon>
        <taxon>fabids</taxon>
        <taxon>Fabales</taxon>
        <taxon>Fabaceae</taxon>
        <taxon>Papilionoideae</taxon>
        <taxon>50 kb inversion clade</taxon>
        <taxon>NPAAA clade</taxon>
        <taxon>indigoferoid/millettioid clade</taxon>
        <taxon>Abreae</taxon>
        <taxon>Abrus</taxon>
    </lineage>
</organism>
<evidence type="ECO:0000313" key="3">
    <source>
        <dbReference type="RefSeq" id="XP_027352690.1"/>
    </source>
</evidence>
<protein>
    <submittedName>
        <fullName evidence="3">F-box protein At5g07610-like</fullName>
    </submittedName>
</protein>
<gene>
    <name evidence="3" type="primary">LOC113863337</name>
</gene>
<accession>A0A8B8L8Y9</accession>
<dbReference type="InterPro" id="IPR006527">
    <property type="entry name" value="F-box-assoc_dom_typ1"/>
</dbReference>
<dbReference type="InterPro" id="IPR001810">
    <property type="entry name" value="F-box_dom"/>
</dbReference>
<dbReference type="Pfam" id="PF00646">
    <property type="entry name" value="F-box"/>
    <property type="match status" value="1"/>
</dbReference>
<dbReference type="KEGG" id="aprc:113863337"/>
<dbReference type="PANTHER" id="PTHR35546">
    <property type="entry name" value="F-BOX PROTEIN INTERACTION DOMAIN PROTEIN-RELATED"/>
    <property type="match status" value="1"/>
</dbReference>
<keyword evidence="2" id="KW-1185">Reference proteome</keyword>
<evidence type="ECO:0000259" key="1">
    <source>
        <dbReference type="SMART" id="SM00256"/>
    </source>
</evidence>
<dbReference type="SMART" id="SM00256">
    <property type="entry name" value="FBOX"/>
    <property type="match status" value="1"/>
</dbReference>
<dbReference type="Proteomes" id="UP000694853">
    <property type="component" value="Unplaced"/>
</dbReference>
<dbReference type="NCBIfam" id="TIGR01640">
    <property type="entry name" value="F_box_assoc_1"/>
    <property type="match status" value="1"/>
</dbReference>
<reference evidence="2" key="1">
    <citation type="journal article" date="2019" name="Toxins">
        <title>Detection of Abrin-Like and Prepropulchellin-Like Toxin Genes and Transcripts Using Whole Genome Sequencing and Full-Length Transcript Sequencing of Abrus precatorius.</title>
        <authorList>
            <person name="Hovde B.T."/>
            <person name="Daligault H.E."/>
            <person name="Hanschen E.R."/>
            <person name="Kunde Y.A."/>
            <person name="Johnson M.B."/>
            <person name="Starkenburg S.R."/>
            <person name="Johnson S.L."/>
        </authorList>
    </citation>
    <scope>NUCLEOTIDE SEQUENCE [LARGE SCALE GENOMIC DNA]</scope>
</reference>
<dbReference type="AlphaFoldDB" id="A0A8B8L8Y9"/>
<dbReference type="InterPro" id="IPR036047">
    <property type="entry name" value="F-box-like_dom_sf"/>
</dbReference>
<dbReference type="CDD" id="cd22157">
    <property type="entry name" value="F-box_AtFBW1-like"/>
    <property type="match status" value="1"/>
</dbReference>
<dbReference type="InterPro" id="IPR017451">
    <property type="entry name" value="F-box-assoc_interact_dom"/>
</dbReference>
<dbReference type="InterPro" id="IPR055290">
    <property type="entry name" value="At3g26010-like"/>
</dbReference>
<feature type="domain" description="F-box" evidence="1">
    <location>
        <begin position="15"/>
        <end position="55"/>
    </location>
</feature>
<dbReference type="Pfam" id="PF07734">
    <property type="entry name" value="FBA_1"/>
    <property type="match status" value="1"/>
</dbReference>
<dbReference type="RefSeq" id="XP_027352690.1">
    <property type="nucleotide sequence ID" value="XM_027496889.1"/>
</dbReference>
<proteinExistence type="predicted"/>
<evidence type="ECO:0000313" key="2">
    <source>
        <dbReference type="Proteomes" id="UP000694853"/>
    </source>
</evidence>
<dbReference type="SUPFAM" id="SSF81383">
    <property type="entry name" value="F-box domain"/>
    <property type="match status" value="1"/>
</dbReference>
<dbReference type="GeneID" id="113863337"/>
<name>A0A8B8L8Y9_ABRPR</name>
<dbReference type="PANTHER" id="PTHR35546:SF130">
    <property type="entry name" value="EXPRESSED PROTEIN"/>
    <property type="match status" value="1"/>
</dbReference>
<dbReference type="Gene3D" id="1.20.1280.50">
    <property type="match status" value="1"/>
</dbReference>
<sequence>MQKLRSSSSAEEVAGSIDTLSEILLRLPAKSLLQLKCVCKQWLTLISDPNFCHSHSLHNSTPCALLLSYSHNLYVLPLTPTSPTRLLSLDFLNRPHLSVVRSCNGLLLCHSNSTYFVCNPTTRKFHTLTLPSPHQPRALYLAFDPSTSPHYQLLSLQTLHSQNSHQVPCVFHVYSSKTRSWTHPQASFTAPSEIITASGVYCKGAIHWCNDADSSLYFNIDDMSLRYWPMPLSDYEWCNRRVDYFGQCGGRLHLIISIINQPLEFHVYEGKQDYSAWLLKHHVDVNPMRVEFPELRWGWANWALPFYIACPVEEEKSMLILLLGGTVLSYCPWNRTWRRACEFWPGMTIYDAMAVYMLGPVFQYFENFSSLQT</sequence>